<dbReference type="Gene3D" id="3.40.50.1820">
    <property type="entry name" value="alpha/beta hydrolase"/>
    <property type="match status" value="1"/>
</dbReference>
<dbReference type="AlphaFoldDB" id="X0Y9Q8"/>
<accession>X0Y9Q8</accession>
<sequence>MGGSVIAEAARLMSNRVIGLIGIDTLENIEYPMTREELEKMIAPLEKNFRTGSRQFVEEMISPHTDPQLREWILSDISAAPPAVALSAMNDMMSQYITGEAAKIFDDIRIPVITVNGDLWPVDYEANRRHMFYFDAI</sequence>
<organism evidence="1">
    <name type="scientific">marine sediment metagenome</name>
    <dbReference type="NCBI Taxonomy" id="412755"/>
    <lineage>
        <taxon>unclassified sequences</taxon>
        <taxon>metagenomes</taxon>
        <taxon>ecological metagenomes</taxon>
    </lineage>
</organism>
<gene>
    <name evidence="1" type="ORF">S01H1_81632</name>
</gene>
<dbReference type="EMBL" id="BARS01055261">
    <property type="protein sequence ID" value="GAG44022.1"/>
    <property type="molecule type" value="Genomic_DNA"/>
</dbReference>
<feature type="non-terminal residue" evidence="1">
    <location>
        <position position="137"/>
    </location>
</feature>
<reference evidence="1" key="1">
    <citation type="journal article" date="2014" name="Front. Microbiol.">
        <title>High frequency of phylogenetically diverse reductive dehalogenase-homologous genes in deep subseafloor sedimentary metagenomes.</title>
        <authorList>
            <person name="Kawai M."/>
            <person name="Futagami T."/>
            <person name="Toyoda A."/>
            <person name="Takaki Y."/>
            <person name="Nishi S."/>
            <person name="Hori S."/>
            <person name="Arai W."/>
            <person name="Tsubouchi T."/>
            <person name="Morono Y."/>
            <person name="Uchiyama I."/>
            <person name="Ito T."/>
            <person name="Fujiyama A."/>
            <person name="Inagaki F."/>
            <person name="Takami H."/>
        </authorList>
    </citation>
    <scope>NUCLEOTIDE SEQUENCE</scope>
    <source>
        <strain evidence="1">Expedition CK06-06</strain>
    </source>
</reference>
<protein>
    <submittedName>
        <fullName evidence="1">Uncharacterized protein</fullName>
    </submittedName>
</protein>
<proteinExistence type="predicted"/>
<dbReference type="SUPFAM" id="SSF53474">
    <property type="entry name" value="alpha/beta-Hydrolases"/>
    <property type="match status" value="1"/>
</dbReference>
<dbReference type="InterPro" id="IPR029058">
    <property type="entry name" value="AB_hydrolase_fold"/>
</dbReference>
<name>X0Y9Q8_9ZZZZ</name>
<comment type="caution">
    <text evidence="1">The sequence shown here is derived from an EMBL/GenBank/DDBJ whole genome shotgun (WGS) entry which is preliminary data.</text>
</comment>
<evidence type="ECO:0000313" key="1">
    <source>
        <dbReference type="EMBL" id="GAG44022.1"/>
    </source>
</evidence>